<dbReference type="Proteomes" id="UP000187406">
    <property type="component" value="Unassembled WGS sequence"/>
</dbReference>
<accession>A0A1Q3D7S1</accession>
<dbReference type="InParanoid" id="A0A1Q3D7S1"/>
<evidence type="ECO:0000313" key="2">
    <source>
        <dbReference type="Proteomes" id="UP000187406"/>
    </source>
</evidence>
<sequence length="163" mass="18088">KFRRQNVNSVGKYPLSYRTPENRRLRYAHLLSLSLSRSLERYQRLIRESLSLSCLSTSPVRPQLSLSPSPSPSLSVSFSLSLSLSLATAIGGTSLGFTGGRSRLQHPLSLGLTTSTSPSLRSLPHSDLTRILHDYSTLSACHFLEMLQCTLLIPPQVIFCTYH</sequence>
<gene>
    <name evidence="1" type="ORF">CFOL_v3_31942</name>
</gene>
<feature type="non-terminal residue" evidence="1">
    <location>
        <position position="1"/>
    </location>
</feature>
<reference evidence="2" key="1">
    <citation type="submission" date="2016-04" db="EMBL/GenBank/DDBJ databases">
        <title>Cephalotus genome sequencing.</title>
        <authorList>
            <person name="Fukushima K."/>
            <person name="Hasebe M."/>
            <person name="Fang X."/>
        </authorList>
    </citation>
    <scope>NUCLEOTIDE SEQUENCE [LARGE SCALE GENOMIC DNA]</scope>
    <source>
        <strain evidence="2">cv. St1</strain>
    </source>
</reference>
<keyword evidence="2" id="KW-1185">Reference proteome</keyword>
<organism evidence="1 2">
    <name type="scientific">Cephalotus follicularis</name>
    <name type="common">Albany pitcher plant</name>
    <dbReference type="NCBI Taxonomy" id="3775"/>
    <lineage>
        <taxon>Eukaryota</taxon>
        <taxon>Viridiplantae</taxon>
        <taxon>Streptophyta</taxon>
        <taxon>Embryophyta</taxon>
        <taxon>Tracheophyta</taxon>
        <taxon>Spermatophyta</taxon>
        <taxon>Magnoliopsida</taxon>
        <taxon>eudicotyledons</taxon>
        <taxon>Gunneridae</taxon>
        <taxon>Pentapetalae</taxon>
        <taxon>rosids</taxon>
        <taxon>fabids</taxon>
        <taxon>Oxalidales</taxon>
        <taxon>Cephalotaceae</taxon>
        <taxon>Cephalotus</taxon>
    </lineage>
</organism>
<name>A0A1Q3D7S1_CEPFO</name>
<protein>
    <submittedName>
        <fullName evidence="1">Uncharacterized protein</fullName>
    </submittedName>
</protein>
<evidence type="ECO:0000313" key="1">
    <source>
        <dbReference type="EMBL" id="GAV88520.1"/>
    </source>
</evidence>
<proteinExistence type="predicted"/>
<dbReference type="EMBL" id="BDDD01004931">
    <property type="protein sequence ID" value="GAV88520.1"/>
    <property type="molecule type" value="Genomic_DNA"/>
</dbReference>
<dbReference type="AlphaFoldDB" id="A0A1Q3D7S1"/>
<comment type="caution">
    <text evidence="1">The sequence shown here is derived from an EMBL/GenBank/DDBJ whole genome shotgun (WGS) entry which is preliminary data.</text>
</comment>